<reference evidence="3" key="2">
    <citation type="submission" date="2020-05" db="EMBL/GenBank/DDBJ databases">
        <title>The first insight into the ecology of ammonia-tolerant syntrophic propionate oxidizing bacteria.</title>
        <authorList>
            <person name="Singh A."/>
            <person name="Schnurer A."/>
            <person name="Westerholm M."/>
        </authorList>
    </citation>
    <scope>NUCLEOTIDE SEQUENCE</scope>
    <source>
        <strain evidence="3">MAG54</strain>
    </source>
</reference>
<dbReference type="Proteomes" id="UP000069850">
    <property type="component" value="Chromosome 1"/>
</dbReference>
<dbReference type="OrthoDB" id="145753at2157"/>
<evidence type="ECO:0000313" key="2">
    <source>
        <dbReference type="EMBL" id="CVK34565.1"/>
    </source>
</evidence>
<evidence type="ECO:0000313" key="3">
    <source>
        <dbReference type="EMBL" id="NQS78847.1"/>
    </source>
</evidence>
<protein>
    <submittedName>
        <fullName evidence="3">DUF1858 domain-containing protein</fullName>
    </submittedName>
</protein>
<dbReference type="InterPro" id="IPR023883">
    <property type="entry name" value="CHP03980_redox-disulphide"/>
</dbReference>
<organism evidence="2 4">
    <name type="scientific">Methanoculleus bourgensis</name>
    <dbReference type="NCBI Taxonomy" id="83986"/>
    <lineage>
        <taxon>Archaea</taxon>
        <taxon>Methanobacteriati</taxon>
        <taxon>Methanobacteriota</taxon>
        <taxon>Stenosarchaea group</taxon>
        <taxon>Methanomicrobia</taxon>
        <taxon>Methanomicrobiales</taxon>
        <taxon>Methanomicrobiaceae</taxon>
        <taxon>Methanoculleus</taxon>
    </lineage>
</organism>
<dbReference type="EMBL" id="JABMJE010000154">
    <property type="protein sequence ID" value="NQS78847.1"/>
    <property type="molecule type" value="Genomic_DNA"/>
</dbReference>
<dbReference type="InterPro" id="IPR038062">
    <property type="entry name" value="ScdA-like_N_sf"/>
</dbReference>
<dbReference type="PANTHER" id="PTHR39341">
    <property type="entry name" value="BSL7085 PROTEIN"/>
    <property type="match status" value="1"/>
</dbReference>
<dbReference type="PANTHER" id="PTHR39341:SF1">
    <property type="entry name" value="DUF1858 DOMAIN-CONTAINING PROTEIN"/>
    <property type="match status" value="1"/>
</dbReference>
<dbReference type="Proteomes" id="UP000737555">
    <property type="component" value="Unassembled WGS sequence"/>
</dbReference>
<dbReference type="NCBIfam" id="TIGR03980">
    <property type="entry name" value="prismane_assoc"/>
    <property type="match status" value="1"/>
</dbReference>
<dbReference type="InterPro" id="IPR015077">
    <property type="entry name" value="DUF1858"/>
</dbReference>
<accession>A0A110BIK4</accession>
<proteinExistence type="predicted"/>
<dbReference type="Gene3D" id="1.10.3910.10">
    <property type="entry name" value="SP0561-like"/>
    <property type="match status" value="1"/>
</dbReference>
<name>A0A110BIK4_9EURY</name>
<evidence type="ECO:0000259" key="1">
    <source>
        <dbReference type="Pfam" id="PF08984"/>
    </source>
</evidence>
<reference evidence="2 4" key="1">
    <citation type="submission" date="2016-01" db="EMBL/GenBank/DDBJ databases">
        <authorList>
            <person name="Manzoor S."/>
        </authorList>
    </citation>
    <scope>NUCLEOTIDE SEQUENCE [LARGE SCALE GENOMIC DNA]</scope>
    <source>
        <strain evidence="2">Methanoculleus sp MAB1</strain>
    </source>
</reference>
<dbReference type="Pfam" id="PF08984">
    <property type="entry name" value="DUF1858"/>
    <property type="match status" value="1"/>
</dbReference>
<dbReference type="KEGG" id="mema:MMAB1_3352"/>
<sequence>MALNADSTIADLLREKPESAQVLFRFGMGCLGCAIANSETIREAAQVHGVPLEEMLSALGIAEA</sequence>
<evidence type="ECO:0000313" key="4">
    <source>
        <dbReference type="Proteomes" id="UP000069850"/>
    </source>
</evidence>
<dbReference type="EMBL" id="LT158599">
    <property type="protein sequence ID" value="CVK34565.1"/>
    <property type="molecule type" value="Genomic_DNA"/>
</dbReference>
<dbReference type="SUPFAM" id="SSF140683">
    <property type="entry name" value="SP0561-like"/>
    <property type="match status" value="1"/>
</dbReference>
<dbReference type="GeneID" id="27138747"/>
<dbReference type="AlphaFoldDB" id="A0A110BIK4"/>
<gene>
    <name evidence="3" type="ORF">HQQ74_09155</name>
    <name evidence="2" type="ORF">MMAB1_3352</name>
</gene>
<dbReference type="RefSeq" id="WP_062266023.1">
    <property type="nucleotide sequence ID" value="NZ_BSDU01000003.1"/>
</dbReference>
<feature type="domain" description="DUF1858" evidence="1">
    <location>
        <begin position="4"/>
        <end position="55"/>
    </location>
</feature>